<protein>
    <submittedName>
        <fullName evidence="3">Uncharacterized protein</fullName>
    </submittedName>
</protein>
<feature type="region of interest" description="Disordered" evidence="2">
    <location>
        <begin position="577"/>
        <end position="668"/>
    </location>
</feature>
<feature type="region of interest" description="Disordered" evidence="2">
    <location>
        <begin position="169"/>
        <end position="192"/>
    </location>
</feature>
<feature type="region of interest" description="Disordered" evidence="2">
    <location>
        <begin position="511"/>
        <end position="530"/>
    </location>
</feature>
<gene>
    <name evidence="3" type="ORF">L228DRAFT_8903</name>
</gene>
<dbReference type="STRING" id="1328760.A0A165JI92"/>
<dbReference type="AlphaFoldDB" id="A0A165JI92"/>
<dbReference type="OMA" id="LNVMEGN"/>
<keyword evidence="1" id="KW-0175">Coiled coil</keyword>
<dbReference type="EMBL" id="KV407454">
    <property type="protein sequence ID" value="KZF26275.1"/>
    <property type="molecule type" value="Genomic_DNA"/>
</dbReference>
<dbReference type="InParanoid" id="A0A165JI92"/>
<dbReference type="OrthoDB" id="3438840at2759"/>
<evidence type="ECO:0000256" key="2">
    <source>
        <dbReference type="SAM" id="MobiDB-lite"/>
    </source>
</evidence>
<organism evidence="3 4">
    <name type="scientific">Xylona heveae (strain CBS 132557 / TC161)</name>
    <dbReference type="NCBI Taxonomy" id="1328760"/>
    <lineage>
        <taxon>Eukaryota</taxon>
        <taxon>Fungi</taxon>
        <taxon>Dikarya</taxon>
        <taxon>Ascomycota</taxon>
        <taxon>Pezizomycotina</taxon>
        <taxon>Xylonomycetes</taxon>
        <taxon>Xylonales</taxon>
        <taxon>Xylonaceae</taxon>
        <taxon>Xylona</taxon>
    </lineage>
</organism>
<feature type="region of interest" description="Disordered" evidence="2">
    <location>
        <begin position="228"/>
        <end position="310"/>
    </location>
</feature>
<feature type="compositionally biased region" description="Polar residues" evidence="2">
    <location>
        <begin position="458"/>
        <end position="473"/>
    </location>
</feature>
<dbReference type="GeneID" id="28902075"/>
<feature type="compositionally biased region" description="Low complexity" evidence="2">
    <location>
        <begin position="228"/>
        <end position="245"/>
    </location>
</feature>
<feature type="compositionally biased region" description="Polar residues" evidence="2">
    <location>
        <begin position="286"/>
        <end position="304"/>
    </location>
</feature>
<dbReference type="Proteomes" id="UP000076632">
    <property type="component" value="Unassembled WGS sequence"/>
</dbReference>
<feature type="coiled-coil region" evidence="1">
    <location>
        <begin position="195"/>
        <end position="222"/>
    </location>
</feature>
<dbReference type="RefSeq" id="XP_018191830.1">
    <property type="nucleotide sequence ID" value="XM_018336938.1"/>
</dbReference>
<feature type="compositionally biased region" description="Polar residues" evidence="2">
    <location>
        <begin position="598"/>
        <end position="614"/>
    </location>
</feature>
<sequence length="830" mass="89576">MQQFRRTAMELPPIPPSPTLTNPDMILPHDHGLDSTASPLPRTVDLPSHMFHGFDGPGAYVVAAGAAAEIQPSADTSDVVSGTLDIGTEEGILKAPYRVKQHDFSASQTTDLPLASSPTLANLSTNGMQPTIKSSLERLRRLASKESLLFNSDGSMNAKELRKLVSSGNISQHDANDHDEPSGDEDGPDSHAALSSRAEMILANAKKRLDAMEGNLNRARRSLMLSPSSAMFSSSTNSSSTTKQSPLPSLPSNEHRARSALDIPPTRQSRVDASWADAGPGHTRVFSETSLPSSTYDTNSSSHQVPRKPRSIDRLNGVQSSLESSHRTVERGNWEAPARAPLRPVSASGDRRSVIYAPRSQQGLVLQPLTEDEPTQGLGIYGEDGHWNKMPRPDGGLARSQSTTQMNDLRLQMRDLKGKISSLQRRAREDGLRRRSLQSLREVTPFSSAEEWSDPSGRASTSTWHKSNGTSLPQENIIVSGNTHIRNGSTLTDLSSEIGPDDSISVNAYRKPRARKTTESLADSSEDEDDFYSINDYEEVHAISPGARHEDRADAFNYEHSFLHSGLGRYAPALRDRRDSLSSTDSVETTKGPDSVHPHQQASPAESFPGSSPTDEIRAPPSRLHRREKSKDSLSSMATFLTATEGVGPDDEAHPSLVNGSSPPRVESVSSRYIRAVGGPYALGETSMAPIKPPAAAKQPIHTSIPQTAISSVGADVVGPQDKSAEPAATPRLFPLVRNGHAEDAPQHSSAATALLSAILADTGLTGHVLPSLRSDDLVVVDKIIGSLRRVCAHLAVENSGSDSQMRQLWRSRLENARKILDGESGDEIF</sequence>
<accession>A0A165JI92</accession>
<evidence type="ECO:0000313" key="4">
    <source>
        <dbReference type="Proteomes" id="UP000076632"/>
    </source>
</evidence>
<name>A0A165JI92_XYLHT</name>
<keyword evidence="4" id="KW-1185">Reference proteome</keyword>
<evidence type="ECO:0000313" key="3">
    <source>
        <dbReference type="EMBL" id="KZF26275.1"/>
    </source>
</evidence>
<feature type="compositionally biased region" description="Polar residues" evidence="2">
    <location>
        <begin position="633"/>
        <end position="642"/>
    </location>
</feature>
<feature type="region of interest" description="Disordered" evidence="2">
    <location>
        <begin position="443"/>
        <end position="473"/>
    </location>
</feature>
<proteinExistence type="predicted"/>
<reference evidence="3 4" key="1">
    <citation type="journal article" date="2016" name="Fungal Biol.">
        <title>The genome of Xylona heveae provides a window into fungal endophytism.</title>
        <authorList>
            <person name="Gazis R."/>
            <person name="Kuo A."/>
            <person name="Riley R."/>
            <person name="LaButti K."/>
            <person name="Lipzen A."/>
            <person name="Lin J."/>
            <person name="Amirebrahimi M."/>
            <person name="Hesse C.N."/>
            <person name="Spatafora J.W."/>
            <person name="Henrissat B."/>
            <person name="Hainaut M."/>
            <person name="Grigoriev I.V."/>
            <person name="Hibbett D.S."/>
        </authorList>
    </citation>
    <scope>NUCLEOTIDE SEQUENCE [LARGE SCALE GENOMIC DNA]</scope>
    <source>
        <strain evidence="3 4">TC161</strain>
    </source>
</reference>
<evidence type="ECO:0000256" key="1">
    <source>
        <dbReference type="SAM" id="Coils"/>
    </source>
</evidence>